<comment type="caution">
    <text evidence="3">The sequence shown here is derived from an EMBL/GenBank/DDBJ whole genome shotgun (WGS) entry which is preliminary data.</text>
</comment>
<evidence type="ECO:0000313" key="5">
    <source>
        <dbReference type="Proteomes" id="UP000701680"/>
    </source>
</evidence>
<gene>
    <name evidence="3" type="ORF">G5A66_08300</name>
    <name evidence="2" type="ORF">G5A75_08320</name>
</gene>
<dbReference type="EMBL" id="JAAITX010000005">
    <property type="protein sequence ID" value="NVH58645.1"/>
    <property type="molecule type" value="Genomic_DNA"/>
</dbReference>
<keyword evidence="4" id="KW-1185">Reference proteome</keyword>
<reference evidence="3" key="2">
    <citation type="submission" date="2020-02" db="EMBL/GenBank/DDBJ databases">
        <authorList>
            <person name="Littmann E."/>
            <person name="Sorbara M."/>
        </authorList>
    </citation>
    <scope>NUCLEOTIDE SEQUENCE</scope>
    <source>
        <strain evidence="3">MSK.17.11</strain>
        <strain evidence="2">MSK.17.38</strain>
    </source>
</reference>
<dbReference type="Proteomes" id="UP000528555">
    <property type="component" value="Unassembled WGS sequence"/>
</dbReference>
<evidence type="ECO:0000256" key="1">
    <source>
        <dbReference type="SAM" id="MobiDB-lite"/>
    </source>
</evidence>
<feature type="region of interest" description="Disordered" evidence="1">
    <location>
        <begin position="129"/>
        <end position="191"/>
    </location>
</feature>
<reference evidence="4 5" key="1">
    <citation type="journal article" date="2020" name="Cell Host Microbe">
        <title>Functional and Genomic Variation between Human-Derived Isolates of Lachnospiraceae Reveals Inter- and Intra-Species Diversity.</title>
        <authorList>
            <person name="Sorbara M.T."/>
            <person name="Littmann E.R."/>
            <person name="Fontana E."/>
            <person name="Moody T.U."/>
            <person name="Kohout C.E."/>
            <person name="Gjonbalaj M."/>
            <person name="Eaton V."/>
            <person name="Seok R."/>
            <person name="Leiner I.M."/>
            <person name="Pamer E.G."/>
        </authorList>
    </citation>
    <scope>NUCLEOTIDE SEQUENCE [LARGE SCALE GENOMIC DNA]</scope>
    <source>
        <strain evidence="3 4">MSK.17.11</strain>
        <strain evidence="2 5">MSK.17.38</strain>
    </source>
</reference>
<organism evidence="3 4">
    <name type="scientific">Dorea phocaeensis</name>
    <dbReference type="NCBI Taxonomy" id="2040291"/>
    <lineage>
        <taxon>Bacteria</taxon>
        <taxon>Bacillati</taxon>
        <taxon>Bacillota</taxon>
        <taxon>Clostridia</taxon>
        <taxon>Lachnospirales</taxon>
        <taxon>Lachnospiraceae</taxon>
        <taxon>Dorea</taxon>
    </lineage>
</organism>
<feature type="compositionally biased region" description="Basic and acidic residues" evidence="1">
    <location>
        <begin position="146"/>
        <end position="164"/>
    </location>
</feature>
<evidence type="ECO:0000313" key="3">
    <source>
        <dbReference type="EMBL" id="NVH58645.1"/>
    </source>
</evidence>
<dbReference type="OrthoDB" id="9814510at2"/>
<dbReference type="RefSeq" id="WP_101695186.1">
    <property type="nucleotide sequence ID" value="NZ_JAAITX010000005.1"/>
</dbReference>
<dbReference type="AlphaFoldDB" id="A0A850HHC2"/>
<evidence type="ECO:0000313" key="2">
    <source>
        <dbReference type="EMBL" id="NSK14871.1"/>
    </source>
</evidence>
<evidence type="ECO:0000313" key="4">
    <source>
        <dbReference type="Proteomes" id="UP000528555"/>
    </source>
</evidence>
<accession>A0A850HHC2</accession>
<sequence>MKRWIRYLYEYDQGKKLRNVGFVKVEQGEGECSVHIHGKGLHMQGENRLNLYLFYEENEECIGIWQGTAENVDPAINYRLYYTKEDTGKTENFEKIRGIVLLSEAGRRYAAVWDDQPAHVETMRICQEEPQQTEAVVQEEEPEQAEPARQETEPEPEESARQEMEPEQEEIGEREIEPEQEDVVEREIEPEQEENLSRIHCVKIQRRDLARLPRCEWKLANNSFLLHGCYNYRHLAFLEYKDQLWLGVPGVYHPQEARAAEAMGFPEFIYRKDTDASSEEEEEFGYWCRRVKRRPDTLMEQSMGNKRDGE</sequence>
<proteinExistence type="predicted"/>
<dbReference type="Proteomes" id="UP000701680">
    <property type="component" value="Unassembled WGS sequence"/>
</dbReference>
<dbReference type="EMBL" id="JAAIUO010000005">
    <property type="protein sequence ID" value="NSK14871.1"/>
    <property type="molecule type" value="Genomic_DNA"/>
</dbReference>
<name>A0A850HHC2_9FIRM</name>
<protein>
    <submittedName>
        <fullName evidence="3">Uncharacterized protein</fullName>
    </submittedName>
</protein>
<feature type="compositionally biased region" description="Basic and acidic residues" evidence="1">
    <location>
        <begin position="171"/>
        <end position="189"/>
    </location>
</feature>